<protein>
    <submittedName>
        <fullName evidence="1">Uncharacterized protein</fullName>
    </submittedName>
</protein>
<dbReference type="PANTHER" id="PTHR38681:SF1">
    <property type="entry name" value="RETROVIRUS-RELATED POL POLYPROTEIN FROM TRANSPOSON 412-LIKE PROTEIN"/>
    <property type="match status" value="1"/>
</dbReference>
<gene>
    <name evidence="1" type="ORF">OCBIM_22024893mg</name>
</gene>
<accession>A0A0L8IBX6</accession>
<evidence type="ECO:0000313" key="1">
    <source>
        <dbReference type="EMBL" id="KOF98525.1"/>
    </source>
</evidence>
<organism evidence="1">
    <name type="scientific">Octopus bimaculoides</name>
    <name type="common">California two-spotted octopus</name>
    <dbReference type="NCBI Taxonomy" id="37653"/>
    <lineage>
        <taxon>Eukaryota</taxon>
        <taxon>Metazoa</taxon>
        <taxon>Spiralia</taxon>
        <taxon>Lophotrochozoa</taxon>
        <taxon>Mollusca</taxon>
        <taxon>Cephalopoda</taxon>
        <taxon>Coleoidea</taxon>
        <taxon>Octopodiformes</taxon>
        <taxon>Octopoda</taxon>
        <taxon>Incirrata</taxon>
        <taxon>Octopodidae</taxon>
        <taxon>Octopus</taxon>
    </lineage>
</organism>
<proteinExistence type="predicted"/>
<name>A0A0L8IBX6_OCTBM</name>
<feature type="non-terminal residue" evidence="1">
    <location>
        <position position="1"/>
    </location>
</feature>
<reference evidence="1" key="1">
    <citation type="submission" date="2015-07" db="EMBL/GenBank/DDBJ databases">
        <title>MeaNS - Measles Nucleotide Surveillance Program.</title>
        <authorList>
            <person name="Tran T."/>
            <person name="Druce J."/>
        </authorList>
    </citation>
    <scope>NUCLEOTIDE SEQUENCE</scope>
    <source>
        <strain evidence="1">UCB-OBI-ISO-001</strain>
        <tissue evidence="1">Gonad</tissue>
    </source>
</reference>
<sequence length="80" mass="9231">LPPLVTRSQFIMCFVPSDIHKCTHIFIRNDVVKQPLQQTYTGLYQVLKVKSKFMVLDLQGKHQTVSIDRVKQAFINSPSE</sequence>
<dbReference type="EMBL" id="KQ416131">
    <property type="protein sequence ID" value="KOF98525.1"/>
    <property type="molecule type" value="Genomic_DNA"/>
</dbReference>
<dbReference type="PANTHER" id="PTHR38681">
    <property type="entry name" value="RETROVIRUS-RELATED POL POLYPROTEIN FROM TRANSPOSON 412-LIKE PROTEIN-RELATED"/>
    <property type="match status" value="1"/>
</dbReference>
<dbReference type="STRING" id="37653.A0A0L8IBX6"/>
<dbReference type="AlphaFoldDB" id="A0A0L8IBX6"/>